<dbReference type="STRING" id="883113.HMPREF9708_00144"/>
<comment type="cofactor">
    <cofactor evidence="1">
        <name>pyridoxal 5'-phosphate</name>
        <dbReference type="ChEBI" id="CHEBI:597326"/>
    </cofactor>
</comment>
<keyword evidence="5" id="KW-1185">Reference proteome</keyword>
<dbReference type="GO" id="GO:0003824">
    <property type="term" value="F:catalytic activity"/>
    <property type="evidence" value="ECO:0007669"/>
    <property type="project" value="UniProtKB-ARBA"/>
</dbReference>
<organism evidence="4 5">
    <name type="scientific">Facklamia languida CCUG 37842</name>
    <dbReference type="NCBI Taxonomy" id="883113"/>
    <lineage>
        <taxon>Bacteria</taxon>
        <taxon>Bacillati</taxon>
        <taxon>Bacillota</taxon>
        <taxon>Bacilli</taxon>
        <taxon>Lactobacillales</taxon>
        <taxon>Aerococcaceae</taxon>
        <taxon>Facklamia</taxon>
    </lineage>
</organism>
<dbReference type="RefSeq" id="WP_006308009.1">
    <property type="nucleotide sequence ID" value="NZ_JH601133.1"/>
</dbReference>
<dbReference type="Pfam" id="PF00266">
    <property type="entry name" value="Aminotran_5"/>
    <property type="match status" value="1"/>
</dbReference>
<accession>H3NH05</accession>
<name>H3NH05_9LACT</name>
<dbReference type="InterPro" id="IPR015421">
    <property type="entry name" value="PyrdxlP-dep_Trfase_major"/>
</dbReference>
<dbReference type="PIRSF" id="PIRSF005572">
    <property type="entry name" value="NifS"/>
    <property type="match status" value="1"/>
</dbReference>
<feature type="domain" description="Aminotransferase class V" evidence="3">
    <location>
        <begin position="3"/>
        <end position="365"/>
    </location>
</feature>
<dbReference type="InterPro" id="IPR000192">
    <property type="entry name" value="Aminotrans_V_dom"/>
</dbReference>
<comment type="caution">
    <text evidence="4">The sequence shown here is derived from an EMBL/GenBank/DDBJ whole genome shotgun (WGS) entry which is preliminary data.</text>
</comment>
<dbReference type="AlphaFoldDB" id="H3NH05"/>
<dbReference type="Proteomes" id="UP000006190">
    <property type="component" value="Unassembled WGS sequence"/>
</dbReference>
<protein>
    <recommendedName>
        <fullName evidence="3">Aminotransferase class V domain-containing protein</fullName>
    </recommendedName>
</protein>
<dbReference type="HOGENOM" id="CLU_003433_0_0_9"/>
<dbReference type="Gene3D" id="3.40.640.10">
    <property type="entry name" value="Type I PLP-dependent aspartate aminotransferase-like (Major domain)"/>
    <property type="match status" value="1"/>
</dbReference>
<evidence type="ECO:0000256" key="2">
    <source>
        <dbReference type="ARBA" id="ARBA00022898"/>
    </source>
</evidence>
<keyword evidence="2" id="KW-0663">Pyridoxal phosphate</keyword>
<evidence type="ECO:0000313" key="5">
    <source>
        <dbReference type="Proteomes" id="UP000006190"/>
    </source>
</evidence>
<dbReference type="OrthoDB" id="9808002at2"/>
<dbReference type="InterPro" id="IPR015422">
    <property type="entry name" value="PyrdxlP-dep_Trfase_small"/>
</dbReference>
<dbReference type="InterPro" id="IPR016454">
    <property type="entry name" value="Cysteine_dSase"/>
</dbReference>
<dbReference type="Gene3D" id="1.10.260.50">
    <property type="match status" value="1"/>
</dbReference>
<dbReference type="InterPro" id="IPR015424">
    <property type="entry name" value="PyrdxlP-dep_Trfase"/>
</dbReference>
<evidence type="ECO:0000256" key="1">
    <source>
        <dbReference type="ARBA" id="ARBA00001933"/>
    </source>
</evidence>
<dbReference type="PATRIC" id="fig|883113.3.peg.141"/>
<evidence type="ECO:0000313" key="4">
    <source>
        <dbReference type="EMBL" id="EHR38060.1"/>
    </source>
</evidence>
<evidence type="ECO:0000259" key="3">
    <source>
        <dbReference type="Pfam" id="PF00266"/>
    </source>
</evidence>
<sequence length="379" mass="41217">MDYFDHSATTPVHPQVLATYVKVAEDYFANPSSPHPLGDQAHALLDQARSQVAQILAFESDEIYFTSSGTESNNWALQRIAQAQRKYHPTRHQILISAVEHASILQQVDQLEGLGFEVVLLPVDRQGQIDLDQFRTLLTSQVLMVSTMAVNNEVGTIQPLKAIAALLADHPQILWHVDGIQAVTSHLSLLKDNRIDLISLSSHKFHSVRGVGILAMRQRVPKLPLLYGGGQEGGLRSSTENLPAIAACAKALRLADQIQEESRAKLEGFRHQVVKVLQASGWQVFGGAQTTGHIICTSYPGVPGEVLVNAFAQEQVMVSTTSACSSRKASSHVTLHAMGVAEEVARSAIRISMASTTSQDQIDRLLAAIPVVTHQVNQA</sequence>
<dbReference type="Gene3D" id="3.90.1150.10">
    <property type="entry name" value="Aspartate Aminotransferase, domain 1"/>
    <property type="match status" value="1"/>
</dbReference>
<dbReference type="PANTHER" id="PTHR11601:SF50">
    <property type="entry name" value="CYSTEINE DESULFURASE ISCS 2-RELATED"/>
    <property type="match status" value="1"/>
</dbReference>
<dbReference type="EMBL" id="AGEG01000002">
    <property type="protein sequence ID" value="EHR38060.1"/>
    <property type="molecule type" value="Genomic_DNA"/>
</dbReference>
<gene>
    <name evidence="4" type="ORF">HMPREF9708_00144</name>
</gene>
<reference evidence="4 5" key="1">
    <citation type="submission" date="2012-01" db="EMBL/GenBank/DDBJ databases">
        <title>The Genome Sequence of Facklamia languida CCUG 37842.</title>
        <authorList>
            <consortium name="The Broad Institute Genome Sequencing Platform"/>
            <person name="Earl A."/>
            <person name="Ward D."/>
            <person name="Feldgarden M."/>
            <person name="Gevers D."/>
            <person name="Huys G."/>
            <person name="Young S.K."/>
            <person name="Zeng Q."/>
            <person name="Gargeya S."/>
            <person name="Fitzgerald M."/>
            <person name="Haas B."/>
            <person name="Abouelleil A."/>
            <person name="Alvarado L."/>
            <person name="Arachchi H.M."/>
            <person name="Berlin A."/>
            <person name="Chapman S.B."/>
            <person name="Gearin G."/>
            <person name="Goldberg J."/>
            <person name="Griggs A."/>
            <person name="Gujja S."/>
            <person name="Hansen M."/>
            <person name="Heiman D."/>
            <person name="Howarth C."/>
            <person name="Larimer J."/>
            <person name="Lui A."/>
            <person name="MacDonald P.J.P."/>
            <person name="McCowen C."/>
            <person name="Montmayeur A."/>
            <person name="Murphy C."/>
            <person name="Neiman D."/>
            <person name="Pearson M."/>
            <person name="Priest M."/>
            <person name="Roberts A."/>
            <person name="Saif S."/>
            <person name="Shea T."/>
            <person name="Sisk P."/>
            <person name="Stolte C."/>
            <person name="Sykes S."/>
            <person name="Wortman J."/>
            <person name="Nusbaum C."/>
            <person name="Birren B."/>
        </authorList>
    </citation>
    <scope>NUCLEOTIDE SEQUENCE [LARGE SCALE GENOMIC DNA]</scope>
    <source>
        <strain evidence="4 5">CCUG 37842</strain>
    </source>
</reference>
<dbReference type="eggNOG" id="COG1104">
    <property type="taxonomic scope" value="Bacteria"/>
</dbReference>
<proteinExistence type="predicted"/>
<dbReference type="SUPFAM" id="SSF53383">
    <property type="entry name" value="PLP-dependent transferases"/>
    <property type="match status" value="1"/>
</dbReference>
<dbReference type="PANTHER" id="PTHR11601">
    <property type="entry name" value="CYSTEINE DESULFURYLASE FAMILY MEMBER"/>
    <property type="match status" value="1"/>
</dbReference>